<feature type="region of interest" description="Disordered" evidence="1">
    <location>
        <begin position="78"/>
        <end position="104"/>
    </location>
</feature>
<evidence type="ECO:0000313" key="2">
    <source>
        <dbReference type="EMBL" id="KAK2771525.1"/>
    </source>
</evidence>
<keyword evidence="3" id="KW-1185">Reference proteome</keyword>
<dbReference type="EMBL" id="VYYT01000079">
    <property type="protein sequence ID" value="KAK2771525.1"/>
    <property type="molecule type" value="Genomic_DNA"/>
</dbReference>
<name>A0AAD9YMK7_COLKA</name>
<evidence type="ECO:0000256" key="1">
    <source>
        <dbReference type="SAM" id="MobiDB-lite"/>
    </source>
</evidence>
<feature type="region of interest" description="Disordered" evidence="1">
    <location>
        <begin position="31"/>
        <end position="52"/>
    </location>
</feature>
<sequence>MSRRTSVSRKEEDNVWVGGAGIAASLSRRLVGPADRCQDQDQDQDDNGRLRQRHPRLIVEVSVRGSVLLFKVSSIPSVPSRNATSVGRRRVRRSPQLALQRGADGVKIDSSPSVTVTAVVDKRRGR</sequence>
<dbReference type="Proteomes" id="UP001281614">
    <property type="component" value="Unassembled WGS sequence"/>
</dbReference>
<accession>A0AAD9YMK7</accession>
<proteinExistence type="predicted"/>
<organism evidence="2 3">
    <name type="scientific">Colletotrichum kahawae</name>
    <name type="common">Coffee berry disease fungus</name>
    <dbReference type="NCBI Taxonomy" id="34407"/>
    <lineage>
        <taxon>Eukaryota</taxon>
        <taxon>Fungi</taxon>
        <taxon>Dikarya</taxon>
        <taxon>Ascomycota</taxon>
        <taxon>Pezizomycotina</taxon>
        <taxon>Sordariomycetes</taxon>
        <taxon>Hypocreomycetidae</taxon>
        <taxon>Glomerellales</taxon>
        <taxon>Glomerellaceae</taxon>
        <taxon>Colletotrichum</taxon>
        <taxon>Colletotrichum gloeosporioides species complex</taxon>
    </lineage>
</organism>
<reference evidence="2" key="1">
    <citation type="submission" date="2023-02" db="EMBL/GenBank/DDBJ databases">
        <title>Colletotrichum kahawae CIFC_Que2 genome sequencing and assembly.</title>
        <authorList>
            <person name="Baroncelli R."/>
        </authorList>
    </citation>
    <scope>NUCLEOTIDE SEQUENCE</scope>
    <source>
        <strain evidence="2">CIFC_Que2</strain>
    </source>
</reference>
<comment type="caution">
    <text evidence="2">The sequence shown here is derived from an EMBL/GenBank/DDBJ whole genome shotgun (WGS) entry which is preliminary data.</text>
</comment>
<dbReference type="AlphaFoldDB" id="A0AAD9YMK7"/>
<evidence type="ECO:0000313" key="3">
    <source>
        <dbReference type="Proteomes" id="UP001281614"/>
    </source>
</evidence>
<gene>
    <name evidence="2" type="ORF">CKAH01_04100</name>
</gene>
<protein>
    <submittedName>
        <fullName evidence="2">Uncharacterized protein</fullName>
    </submittedName>
</protein>